<evidence type="ECO:0000256" key="3">
    <source>
        <dbReference type="SAM" id="MobiDB-lite"/>
    </source>
</evidence>
<dbReference type="PROSITE" id="PS01081">
    <property type="entry name" value="HTH_TETR_1"/>
    <property type="match status" value="1"/>
</dbReference>
<comment type="caution">
    <text evidence="5">The sequence shown here is derived from an EMBL/GenBank/DDBJ whole genome shotgun (WGS) entry which is preliminary data.</text>
</comment>
<organism evidence="5 6">
    <name type="scientific">Subtercola boreus</name>
    <dbReference type="NCBI Taxonomy" id="120213"/>
    <lineage>
        <taxon>Bacteria</taxon>
        <taxon>Bacillati</taxon>
        <taxon>Actinomycetota</taxon>
        <taxon>Actinomycetes</taxon>
        <taxon>Micrococcales</taxon>
        <taxon>Microbacteriaceae</taxon>
        <taxon>Subtercola</taxon>
    </lineage>
</organism>
<dbReference type="InterPro" id="IPR009057">
    <property type="entry name" value="Homeodomain-like_sf"/>
</dbReference>
<keyword evidence="1 2" id="KW-0238">DNA-binding</keyword>
<dbReference type="GO" id="GO:0003677">
    <property type="term" value="F:DNA binding"/>
    <property type="evidence" value="ECO:0007669"/>
    <property type="project" value="UniProtKB-UniRule"/>
</dbReference>
<dbReference type="PROSITE" id="PS50977">
    <property type="entry name" value="HTH_TETR_2"/>
    <property type="match status" value="1"/>
</dbReference>
<sequence>MQTTADAETTTGVAEGEEPESGVGARQRRTSRLLTSRARELTVENGLAGFTVQRLCDEVGVSRRTFFNYFSAKEDAVLGVARGADDDHVRAFMAARSGDLVTDLADLAVEAFAELALTAEDLETFRTILDREPALLAILLRSAQTQQERFVAMVAEREELGSDRVTAEVAVKLVGGLVSLSAEGFFAPGNLLPFSEILESRLAAASVLLTRLRSKDLVYTP</sequence>
<dbReference type="Pfam" id="PF00440">
    <property type="entry name" value="TetR_N"/>
    <property type="match status" value="1"/>
</dbReference>
<name>A0A3E0VGX0_9MICO</name>
<dbReference type="RefSeq" id="WP_116414589.1">
    <property type="nucleotide sequence ID" value="NZ_NBWZ01000001.1"/>
</dbReference>
<evidence type="ECO:0000313" key="6">
    <source>
        <dbReference type="Proteomes" id="UP000256486"/>
    </source>
</evidence>
<proteinExistence type="predicted"/>
<feature type="compositionally biased region" description="Low complexity" evidence="3">
    <location>
        <begin position="1"/>
        <end position="14"/>
    </location>
</feature>
<reference evidence="5 6" key="1">
    <citation type="submission" date="2017-04" db="EMBL/GenBank/DDBJ databases">
        <title>Comparative genome analysis of Subtercola boreus.</title>
        <authorList>
            <person name="Cho Y.-J."/>
            <person name="Cho A."/>
            <person name="Kim O.-S."/>
            <person name="Lee J.-I."/>
        </authorList>
    </citation>
    <scope>NUCLEOTIDE SEQUENCE [LARGE SCALE GENOMIC DNA]</scope>
    <source>
        <strain evidence="5 6">K300</strain>
    </source>
</reference>
<dbReference type="InterPro" id="IPR001647">
    <property type="entry name" value="HTH_TetR"/>
</dbReference>
<dbReference type="SUPFAM" id="SSF46689">
    <property type="entry name" value="Homeodomain-like"/>
    <property type="match status" value="1"/>
</dbReference>
<feature type="region of interest" description="Disordered" evidence="3">
    <location>
        <begin position="1"/>
        <end position="29"/>
    </location>
</feature>
<evidence type="ECO:0000313" key="5">
    <source>
        <dbReference type="EMBL" id="RFA09196.1"/>
    </source>
</evidence>
<dbReference type="EMBL" id="NBWZ01000001">
    <property type="protein sequence ID" value="RFA09196.1"/>
    <property type="molecule type" value="Genomic_DNA"/>
</dbReference>
<evidence type="ECO:0000256" key="2">
    <source>
        <dbReference type="PROSITE-ProRule" id="PRU00335"/>
    </source>
</evidence>
<feature type="domain" description="HTH tetR-type" evidence="4">
    <location>
        <begin position="28"/>
        <end position="88"/>
    </location>
</feature>
<gene>
    <name evidence="5" type="ORF">B7R54_08125</name>
</gene>
<evidence type="ECO:0000259" key="4">
    <source>
        <dbReference type="PROSITE" id="PS50977"/>
    </source>
</evidence>
<dbReference type="Proteomes" id="UP000256486">
    <property type="component" value="Unassembled WGS sequence"/>
</dbReference>
<dbReference type="InterPro" id="IPR023772">
    <property type="entry name" value="DNA-bd_HTH_TetR-type_CS"/>
</dbReference>
<dbReference type="AlphaFoldDB" id="A0A3E0VGX0"/>
<feature type="DNA-binding region" description="H-T-H motif" evidence="2">
    <location>
        <begin position="51"/>
        <end position="70"/>
    </location>
</feature>
<protein>
    <recommendedName>
        <fullName evidence="4">HTH tetR-type domain-containing protein</fullName>
    </recommendedName>
</protein>
<keyword evidence="6" id="KW-1185">Reference proteome</keyword>
<dbReference type="OrthoDB" id="8688418at2"/>
<accession>A0A3E0VGX0</accession>
<dbReference type="Gene3D" id="1.10.357.10">
    <property type="entry name" value="Tetracycline Repressor, domain 2"/>
    <property type="match status" value="1"/>
</dbReference>
<evidence type="ECO:0000256" key="1">
    <source>
        <dbReference type="ARBA" id="ARBA00023125"/>
    </source>
</evidence>